<dbReference type="GO" id="GO:0019867">
    <property type="term" value="C:outer membrane"/>
    <property type="evidence" value="ECO:0007669"/>
    <property type="project" value="InterPro"/>
</dbReference>
<evidence type="ECO:0000313" key="2">
    <source>
        <dbReference type="Proteomes" id="UP000057158"/>
    </source>
</evidence>
<dbReference type="PANTHER" id="PTHR37530:SF1">
    <property type="entry name" value="OUTER MEMBRANE PROTEIN SLP"/>
    <property type="match status" value="1"/>
</dbReference>
<proteinExistence type="predicted"/>
<name>A0A0M3QFR4_9BACT</name>
<dbReference type="PANTHER" id="PTHR37530">
    <property type="entry name" value="OUTER MEMBRANE PROTEIN SLP"/>
    <property type="match status" value="1"/>
</dbReference>
<reference evidence="1 2" key="1">
    <citation type="submission" date="2015-07" db="EMBL/GenBank/DDBJ databases">
        <title>Isolation and Genomic Characterization of a Novel Halophilic Metal-Reducing Deltaproteobacterium from the Deep Subsurface.</title>
        <authorList>
            <person name="Badalamenti J.P."/>
            <person name="Summers Z.M."/>
            <person name="Gralnick J.A."/>
            <person name="Bond D.R."/>
        </authorList>
    </citation>
    <scope>NUCLEOTIDE SEQUENCE [LARGE SCALE GENOMIC DNA]</scope>
    <source>
        <strain evidence="1 2">WTL</strain>
    </source>
</reference>
<dbReference type="STRING" id="1603606.DSOUD_1745"/>
<protein>
    <submittedName>
        <fullName evidence="1">Starvation-inducible outer membrane lipoprotein</fullName>
    </submittedName>
</protein>
<dbReference type="PROSITE" id="PS51257">
    <property type="entry name" value="PROKAR_LIPOPROTEIN"/>
    <property type="match status" value="1"/>
</dbReference>
<keyword evidence="1" id="KW-0449">Lipoprotein</keyword>
<dbReference type="PATRIC" id="fig|1603606.3.peg.1900"/>
<dbReference type="AlphaFoldDB" id="A0A0M3QFR4"/>
<sequence>MPTKPILLPLLLAVVVFSSSCSHVISRQARSEITPGVAFTTVKDAPEEHLGQILLLGGTIVETRLDEKGSTLEIFRWKLDRWGEPVAVDESGGRFLVHSKRLLDPALYQEGRLVTLTARVAGSQTALLGTITYNYPVFELIELYLWDTPFRYGIHPHPYPYFPYYVPPDWPLRGNPYDPGYAPYPWSPYWIRP</sequence>
<gene>
    <name evidence="1" type="ORF">DSOUD_1745</name>
</gene>
<dbReference type="Proteomes" id="UP000057158">
    <property type="component" value="Chromosome"/>
</dbReference>
<dbReference type="RefSeq" id="WP_157671810.1">
    <property type="nucleotide sequence ID" value="NZ_CP010802.1"/>
</dbReference>
<dbReference type="EMBL" id="CP010802">
    <property type="protein sequence ID" value="ALC16523.1"/>
    <property type="molecule type" value="Genomic_DNA"/>
</dbReference>
<dbReference type="PIRSF" id="PIRSF004982">
    <property type="entry name" value="SlP"/>
    <property type="match status" value="1"/>
</dbReference>
<dbReference type="InterPro" id="IPR004658">
    <property type="entry name" value="OMP_Slp"/>
</dbReference>
<keyword evidence="2" id="KW-1185">Reference proteome</keyword>
<dbReference type="OrthoDB" id="5397282at2"/>
<accession>A0A0M3QFR4</accession>
<dbReference type="Pfam" id="PF03843">
    <property type="entry name" value="Slp"/>
    <property type="match status" value="1"/>
</dbReference>
<evidence type="ECO:0000313" key="1">
    <source>
        <dbReference type="EMBL" id="ALC16523.1"/>
    </source>
</evidence>
<dbReference type="KEGG" id="des:DSOUD_1745"/>
<organism evidence="1 2">
    <name type="scientific">Desulfuromonas soudanensis</name>
    <dbReference type="NCBI Taxonomy" id="1603606"/>
    <lineage>
        <taxon>Bacteria</taxon>
        <taxon>Pseudomonadati</taxon>
        <taxon>Thermodesulfobacteriota</taxon>
        <taxon>Desulfuromonadia</taxon>
        <taxon>Desulfuromonadales</taxon>
        <taxon>Desulfuromonadaceae</taxon>
        <taxon>Desulfuromonas</taxon>
    </lineage>
</organism>